<dbReference type="RefSeq" id="WP_030480986.1">
    <property type="nucleotide sequence ID" value="NZ_FWYC01000016.1"/>
</dbReference>
<dbReference type="Pfam" id="PF00512">
    <property type="entry name" value="HisKA"/>
    <property type="match status" value="1"/>
</dbReference>
<dbReference type="CDD" id="cd00082">
    <property type="entry name" value="HisKA"/>
    <property type="match status" value="1"/>
</dbReference>
<evidence type="ECO:0000259" key="12">
    <source>
        <dbReference type="PROSITE" id="PS50109"/>
    </source>
</evidence>
<dbReference type="eggNOG" id="COG2205">
    <property type="taxonomic scope" value="Bacteria"/>
</dbReference>
<keyword evidence="9" id="KW-0902">Two-component regulatory system</keyword>
<dbReference type="SMART" id="SM00304">
    <property type="entry name" value="HAMP"/>
    <property type="match status" value="1"/>
</dbReference>
<dbReference type="PANTHER" id="PTHR45436:SF5">
    <property type="entry name" value="SENSOR HISTIDINE KINASE TRCS"/>
    <property type="match status" value="1"/>
</dbReference>
<dbReference type="EMBL" id="FWYC01000016">
    <property type="protein sequence ID" value="SMD22017.1"/>
    <property type="molecule type" value="Genomic_DNA"/>
</dbReference>
<evidence type="ECO:0000256" key="5">
    <source>
        <dbReference type="ARBA" id="ARBA00022679"/>
    </source>
</evidence>
<dbReference type="OrthoDB" id="9786919at2"/>
<proteinExistence type="predicted"/>
<dbReference type="Gene3D" id="6.10.340.10">
    <property type="match status" value="1"/>
</dbReference>
<reference evidence="15" key="1">
    <citation type="submission" date="2017-04" db="EMBL/GenBank/DDBJ databases">
        <authorList>
            <person name="Varghese N."/>
            <person name="Submissions S."/>
        </authorList>
    </citation>
    <scope>NUCLEOTIDE SEQUENCE [LARGE SCALE GENOMIC DNA]</scope>
    <source>
        <strain evidence="15">DSM 44073</strain>
    </source>
</reference>
<evidence type="ECO:0000259" key="13">
    <source>
        <dbReference type="PROSITE" id="PS50885"/>
    </source>
</evidence>
<evidence type="ECO:0000313" key="14">
    <source>
        <dbReference type="EMBL" id="SMD22017.1"/>
    </source>
</evidence>
<evidence type="ECO:0000256" key="9">
    <source>
        <dbReference type="ARBA" id="ARBA00023012"/>
    </source>
</evidence>
<keyword evidence="6 11" id="KW-0812">Transmembrane</keyword>
<dbReference type="Pfam" id="PF02518">
    <property type="entry name" value="HATPase_c"/>
    <property type="match status" value="1"/>
</dbReference>
<comment type="subcellular location">
    <subcellularLocation>
        <location evidence="2">Cell membrane</location>
    </subcellularLocation>
</comment>
<dbReference type="SUPFAM" id="SSF47384">
    <property type="entry name" value="Homodimeric domain of signal transducing histidine kinase"/>
    <property type="match status" value="1"/>
</dbReference>
<dbReference type="InterPro" id="IPR036097">
    <property type="entry name" value="HisK_dim/P_sf"/>
</dbReference>
<dbReference type="CDD" id="cd06225">
    <property type="entry name" value="HAMP"/>
    <property type="match status" value="1"/>
</dbReference>
<organism evidence="14 15">
    <name type="scientific">Lentzea albidocapillata</name>
    <dbReference type="NCBI Taxonomy" id="40571"/>
    <lineage>
        <taxon>Bacteria</taxon>
        <taxon>Bacillati</taxon>
        <taxon>Actinomycetota</taxon>
        <taxon>Actinomycetes</taxon>
        <taxon>Pseudonocardiales</taxon>
        <taxon>Pseudonocardiaceae</taxon>
        <taxon>Lentzea</taxon>
    </lineage>
</organism>
<dbReference type="SMART" id="SM00388">
    <property type="entry name" value="HisKA"/>
    <property type="match status" value="1"/>
</dbReference>
<evidence type="ECO:0000313" key="15">
    <source>
        <dbReference type="Proteomes" id="UP000192840"/>
    </source>
</evidence>
<dbReference type="PROSITE" id="PS50109">
    <property type="entry name" value="HIS_KIN"/>
    <property type="match status" value="1"/>
</dbReference>
<sequence>MPATASRPPRFTVRVKLTALYGGLFAGGGALLLTVIYLLMRSQYPFLVEQASHTPSVGSTSAERLPHGVTRGSATAAEADAKVQQVAETIQAMTLDTLLIVSALSLCGVALISVAAGWWLSGRVLRPLHTIIATARRLSSSNLHQRLALQGPRDELTELAETFDDMLDRLESAFDSQRRFVANASHELRTPLAVQRAAVQIGLADNPTPAEAARIREQLLTANRQIERLIDGLLVLARSDRGLDRREPVELHVVVAEVLEQHRAEAARQQVEMHADLSGTTVLGDRDLLFQLVTNLATNAVRHNVSGGTVWINTNSPGVLTVSNTGLPVPAASIPQLFEPFRRGDVRDAAVKGSGLGLSIVESIARAHDASVDARSRDEGGLRIVVTIPTQAKCPP</sequence>
<feature type="domain" description="HAMP" evidence="13">
    <location>
        <begin position="122"/>
        <end position="175"/>
    </location>
</feature>
<dbReference type="InterPro" id="IPR003594">
    <property type="entry name" value="HATPase_dom"/>
</dbReference>
<dbReference type="SUPFAM" id="SSF55874">
    <property type="entry name" value="ATPase domain of HSP90 chaperone/DNA topoisomerase II/histidine kinase"/>
    <property type="match status" value="1"/>
</dbReference>
<feature type="transmembrane region" description="Helical" evidence="11">
    <location>
        <begin position="98"/>
        <end position="120"/>
    </location>
</feature>
<evidence type="ECO:0000256" key="6">
    <source>
        <dbReference type="ARBA" id="ARBA00022692"/>
    </source>
</evidence>
<dbReference type="GO" id="GO:0000155">
    <property type="term" value="F:phosphorelay sensor kinase activity"/>
    <property type="evidence" value="ECO:0007669"/>
    <property type="project" value="InterPro"/>
</dbReference>
<evidence type="ECO:0000256" key="11">
    <source>
        <dbReference type="SAM" id="Phobius"/>
    </source>
</evidence>
<keyword evidence="8 11" id="KW-1133">Transmembrane helix</keyword>
<protein>
    <recommendedName>
        <fullName evidence="3">histidine kinase</fullName>
        <ecNumber evidence="3">2.7.13.3</ecNumber>
    </recommendedName>
</protein>
<gene>
    <name evidence="14" type="ORF">SAMN05660733_06552</name>
</gene>
<dbReference type="InterPro" id="IPR005467">
    <property type="entry name" value="His_kinase_dom"/>
</dbReference>
<feature type="transmembrane region" description="Helical" evidence="11">
    <location>
        <begin position="20"/>
        <end position="40"/>
    </location>
</feature>
<dbReference type="SUPFAM" id="SSF158472">
    <property type="entry name" value="HAMP domain-like"/>
    <property type="match status" value="1"/>
</dbReference>
<keyword evidence="15" id="KW-1185">Reference proteome</keyword>
<accession>A0A1W2FJA7</accession>
<evidence type="ECO:0000256" key="10">
    <source>
        <dbReference type="ARBA" id="ARBA00023136"/>
    </source>
</evidence>
<dbReference type="STRING" id="40571.SAMN05660733_06552"/>
<dbReference type="Proteomes" id="UP000192840">
    <property type="component" value="Unassembled WGS sequence"/>
</dbReference>
<feature type="domain" description="Histidine kinase" evidence="12">
    <location>
        <begin position="183"/>
        <end position="392"/>
    </location>
</feature>
<dbReference type="SMART" id="SM00387">
    <property type="entry name" value="HATPase_c"/>
    <property type="match status" value="1"/>
</dbReference>
<keyword evidence="5" id="KW-0808">Transferase</keyword>
<evidence type="ECO:0000256" key="4">
    <source>
        <dbReference type="ARBA" id="ARBA00022553"/>
    </source>
</evidence>
<dbReference type="Pfam" id="PF00672">
    <property type="entry name" value="HAMP"/>
    <property type="match status" value="1"/>
</dbReference>
<dbReference type="PRINTS" id="PR00344">
    <property type="entry name" value="BCTRLSENSOR"/>
</dbReference>
<dbReference type="InterPro" id="IPR004358">
    <property type="entry name" value="Sig_transdc_His_kin-like_C"/>
</dbReference>
<keyword evidence="4" id="KW-0597">Phosphoprotein</keyword>
<keyword evidence="7 14" id="KW-0418">Kinase</keyword>
<dbReference type="InterPro" id="IPR036890">
    <property type="entry name" value="HATPase_C_sf"/>
</dbReference>
<evidence type="ECO:0000256" key="2">
    <source>
        <dbReference type="ARBA" id="ARBA00004236"/>
    </source>
</evidence>
<evidence type="ECO:0000256" key="8">
    <source>
        <dbReference type="ARBA" id="ARBA00022989"/>
    </source>
</evidence>
<dbReference type="Gene3D" id="1.10.287.130">
    <property type="match status" value="1"/>
</dbReference>
<evidence type="ECO:0000256" key="3">
    <source>
        <dbReference type="ARBA" id="ARBA00012438"/>
    </source>
</evidence>
<dbReference type="InterPro" id="IPR003661">
    <property type="entry name" value="HisK_dim/P_dom"/>
</dbReference>
<comment type="catalytic activity">
    <reaction evidence="1">
        <text>ATP + protein L-histidine = ADP + protein N-phospho-L-histidine.</text>
        <dbReference type="EC" id="2.7.13.3"/>
    </reaction>
</comment>
<dbReference type="Gene3D" id="3.30.565.10">
    <property type="entry name" value="Histidine kinase-like ATPase, C-terminal domain"/>
    <property type="match status" value="1"/>
</dbReference>
<dbReference type="EC" id="2.7.13.3" evidence="3"/>
<dbReference type="AlphaFoldDB" id="A0A1W2FJA7"/>
<evidence type="ECO:0000256" key="7">
    <source>
        <dbReference type="ARBA" id="ARBA00022777"/>
    </source>
</evidence>
<dbReference type="GO" id="GO:0005886">
    <property type="term" value="C:plasma membrane"/>
    <property type="evidence" value="ECO:0007669"/>
    <property type="project" value="UniProtKB-SubCell"/>
</dbReference>
<dbReference type="InterPro" id="IPR050428">
    <property type="entry name" value="TCS_sensor_his_kinase"/>
</dbReference>
<evidence type="ECO:0000256" key="1">
    <source>
        <dbReference type="ARBA" id="ARBA00000085"/>
    </source>
</evidence>
<dbReference type="InterPro" id="IPR003660">
    <property type="entry name" value="HAMP_dom"/>
</dbReference>
<dbReference type="PROSITE" id="PS50885">
    <property type="entry name" value="HAMP"/>
    <property type="match status" value="1"/>
</dbReference>
<name>A0A1W2FJA7_9PSEU</name>
<keyword evidence="10 11" id="KW-0472">Membrane</keyword>
<dbReference type="PANTHER" id="PTHR45436">
    <property type="entry name" value="SENSOR HISTIDINE KINASE YKOH"/>
    <property type="match status" value="1"/>
</dbReference>